<evidence type="ECO:0000313" key="4">
    <source>
        <dbReference type="Proteomes" id="UP001305746"/>
    </source>
</evidence>
<dbReference type="EMBL" id="JAYDCJ010000003">
    <property type="protein sequence ID" value="MEA1081844.1"/>
    <property type="molecule type" value="Genomic_DNA"/>
</dbReference>
<dbReference type="Proteomes" id="UP001305746">
    <property type="component" value="Unassembled WGS sequence"/>
</dbReference>
<dbReference type="RefSeq" id="WP_322856286.1">
    <property type="nucleotide sequence ID" value="NZ_JAYDCJ010000003.1"/>
</dbReference>
<accession>A0ABU5P1C5</accession>
<name>A0ABU5P1C5_9GAMM</name>
<feature type="signal peptide" evidence="2">
    <location>
        <begin position="1"/>
        <end position="25"/>
    </location>
</feature>
<evidence type="ECO:0000313" key="3">
    <source>
        <dbReference type="EMBL" id="MEA1081844.1"/>
    </source>
</evidence>
<evidence type="ECO:0000256" key="2">
    <source>
        <dbReference type="SAM" id="SignalP"/>
    </source>
</evidence>
<gene>
    <name evidence="3" type="ORF">U5822_14305</name>
</gene>
<comment type="caution">
    <text evidence="3">The sequence shown here is derived from an EMBL/GenBank/DDBJ whole genome shotgun (WGS) entry which is preliminary data.</text>
</comment>
<protein>
    <recommendedName>
        <fullName evidence="5">Polysaccharide lyase</fullName>
    </recommendedName>
</protein>
<reference evidence="3 4" key="1">
    <citation type="submission" date="2023-12" db="EMBL/GenBank/DDBJ databases">
        <title>Marinobacter qingdaonensis sp. nov., isolated from the intertidal sediment of Qingdao, PR China.</title>
        <authorList>
            <person name="Li Y."/>
        </authorList>
    </citation>
    <scope>NUCLEOTIDE SEQUENCE [LARGE SCALE GENOMIC DNA]</scope>
    <source>
        <strain evidence="3 4">ASW11-75</strain>
    </source>
</reference>
<sequence length="291" mass="31448">MKHSNVLVRTAALSLLVAVSLPAHSWTRALTFENGSIGAKAQSGASTDFDDAAGGSYFTNEQVLTGNQAAKLTVTGGSTAFGEWGGIINYPELLRKGDEVWFSVNTYFPAGFNYDSTGGGGHLKFLRIHAQTSGGSNSGYNDWYMNPEAASVPHKFIYEGQQQWFEFGDPSDEVQRGRWETYEMYVKFDNVPASQGGSAIVRVWKDGRLLREITGAKTLNNSSDTSDRAHIFTYWNGAAPKTQHMYVDDIVVTSDTPSNRDSFGNPMVGGASTGGSSGSESRPAAPELNVQ</sequence>
<dbReference type="Gene3D" id="2.60.120.200">
    <property type="match status" value="1"/>
</dbReference>
<evidence type="ECO:0000256" key="1">
    <source>
        <dbReference type="SAM" id="MobiDB-lite"/>
    </source>
</evidence>
<keyword evidence="2" id="KW-0732">Signal</keyword>
<feature type="region of interest" description="Disordered" evidence="1">
    <location>
        <begin position="255"/>
        <end position="291"/>
    </location>
</feature>
<keyword evidence="4" id="KW-1185">Reference proteome</keyword>
<proteinExistence type="predicted"/>
<feature type="chain" id="PRO_5046158634" description="Polysaccharide lyase" evidence="2">
    <location>
        <begin position="26"/>
        <end position="291"/>
    </location>
</feature>
<evidence type="ECO:0008006" key="5">
    <source>
        <dbReference type="Google" id="ProtNLM"/>
    </source>
</evidence>
<organism evidence="3 4">
    <name type="scientific">Marinobacter qingdaonensis</name>
    <dbReference type="NCBI Taxonomy" id="3108486"/>
    <lineage>
        <taxon>Bacteria</taxon>
        <taxon>Pseudomonadati</taxon>
        <taxon>Pseudomonadota</taxon>
        <taxon>Gammaproteobacteria</taxon>
        <taxon>Pseudomonadales</taxon>
        <taxon>Marinobacteraceae</taxon>
        <taxon>Marinobacter</taxon>
    </lineage>
</organism>